<dbReference type="STRING" id="89059.LAC1533_1888"/>
<evidence type="ECO:0000313" key="10">
    <source>
        <dbReference type="EMBL" id="KRN88064.1"/>
    </source>
</evidence>
<dbReference type="EMBL" id="LT630287">
    <property type="protein sequence ID" value="SFV41311.1"/>
    <property type="molecule type" value="Genomic_DNA"/>
</dbReference>
<comment type="subcellular location">
    <subcellularLocation>
        <location evidence="1 4">Bacterial flagellum basal body</location>
    </subcellularLocation>
</comment>
<keyword evidence="8" id="KW-0966">Cell projection</keyword>
<dbReference type="PATRIC" id="fig|89059.3.peg.847"/>
<evidence type="ECO:0000256" key="2">
    <source>
        <dbReference type="ARBA" id="ARBA00009677"/>
    </source>
</evidence>
<dbReference type="OrthoDB" id="9804559at2"/>
<evidence type="ECO:0000256" key="3">
    <source>
        <dbReference type="ARBA" id="ARBA00023143"/>
    </source>
</evidence>
<dbReference type="Pfam" id="PF06429">
    <property type="entry name" value="Flg_bbr_C"/>
    <property type="match status" value="1"/>
</dbReference>
<dbReference type="NCBIfam" id="TIGR03506">
    <property type="entry name" value="FlgEFG_subfam"/>
    <property type="match status" value="2"/>
</dbReference>
<comment type="similarity">
    <text evidence="2 4">Belongs to the flagella basal body rod proteins family.</text>
</comment>
<evidence type="ECO:0000259" key="6">
    <source>
        <dbReference type="Pfam" id="PF06429"/>
    </source>
</evidence>
<dbReference type="RefSeq" id="WP_010498183.1">
    <property type="nucleotide sequence ID" value="NZ_DAIMTB010000033.1"/>
</dbReference>
<gene>
    <name evidence="8" type="primary">flgE</name>
    <name evidence="10" type="ORF">IV43_GL000811</name>
    <name evidence="9" type="ORF">K8V00_06695</name>
    <name evidence="11" type="ORF">LAC1533_1888</name>
</gene>
<keyword evidence="3 4" id="KW-0975">Bacterial flagellum</keyword>
<dbReference type="GO" id="GO:0005829">
    <property type="term" value="C:cytosol"/>
    <property type="evidence" value="ECO:0007669"/>
    <property type="project" value="TreeGrafter"/>
</dbReference>
<reference evidence="10 12" key="2">
    <citation type="journal article" date="2015" name="Genome Announc.">
        <title>Expanding the biotechnology potential of lactobacilli through comparative genomics of 213 strains and associated genera.</title>
        <authorList>
            <person name="Sun Z."/>
            <person name="Harris H.M."/>
            <person name="McCann A."/>
            <person name="Guo C."/>
            <person name="Argimon S."/>
            <person name="Zhang W."/>
            <person name="Yang X."/>
            <person name="Jeffery I.B."/>
            <person name="Cooney J.C."/>
            <person name="Kagawa T.F."/>
            <person name="Liu W."/>
            <person name="Song Y."/>
            <person name="Salvetti E."/>
            <person name="Wrobel A."/>
            <person name="Rasinkangas P."/>
            <person name="Parkhill J."/>
            <person name="Rea M.C."/>
            <person name="O'Sullivan O."/>
            <person name="Ritari J."/>
            <person name="Douillard F.P."/>
            <person name="Paul Ross R."/>
            <person name="Yang R."/>
            <person name="Briner A.E."/>
            <person name="Felis G.E."/>
            <person name="de Vos W.M."/>
            <person name="Barrangou R."/>
            <person name="Klaenhammer T.R."/>
            <person name="Caufield P.W."/>
            <person name="Cui Y."/>
            <person name="Zhang H."/>
            <person name="O'Toole P.W."/>
        </authorList>
    </citation>
    <scope>NUCLEOTIDE SEQUENCE [LARGE SCALE GENOMIC DNA]</scope>
    <source>
        <strain evidence="10 12">DSM 15353</strain>
    </source>
</reference>
<evidence type="ECO:0000313" key="11">
    <source>
        <dbReference type="EMBL" id="SFV41311.1"/>
    </source>
</evidence>
<evidence type="ECO:0000256" key="1">
    <source>
        <dbReference type="ARBA" id="ARBA00004117"/>
    </source>
</evidence>
<dbReference type="InterPro" id="IPR019776">
    <property type="entry name" value="Flagellar_basal_body_rod_CS"/>
</dbReference>
<reference evidence="9" key="6">
    <citation type="submission" date="2021-09" db="EMBL/GenBank/DDBJ databases">
        <authorList>
            <person name="Gilroy R."/>
        </authorList>
    </citation>
    <scope>NUCLEOTIDE SEQUENCE</scope>
    <source>
        <strain evidence="9">CHK174-6876</strain>
    </source>
</reference>
<dbReference type="Proteomes" id="UP000051491">
    <property type="component" value="Unassembled WGS sequence"/>
</dbReference>
<dbReference type="EMBL" id="KM886858">
    <property type="protein sequence ID" value="AJA33639.1"/>
    <property type="molecule type" value="Genomic_DNA"/>
</dbReference>
<dbReference type="AlphaFoldDB" id="A0A0A7RGE2"/>
<evidence type="ECO:0000313" key="8">
    <source>
        <dbReference type="EMBL" id="AJA33639.1"/>
    </source>
</evidence>
<reference evidence="9" key="5">
    <citation type="journal article" date="2021" name="PeerJ">
        <title>Extensive microbial diversity within the chicken gut microbiome revealed by metagenomics and culture.</title>
        <authorList>
            <person name="Gilroy R."/>
            <person name="Ravi A."/>
            <person name="Getino M."/>
            <person name="Pursley I."/>
            <person name="Horton D.L."/>
            <person name="Alikhan N.F."/>
            <person name="Baker D."/>
            <person name="Gharbi K."/>
            <person name="Hall N."/>
            <person name="Watson M."/>
            <person name="Adriaenssens E.M."/>
            <person name="Foster-Nyarko E."/>
            <person name="Jarju S."/>
            <person name="Secka A."/>
            <person name="Antonio M."/>
            <person name="Oren A."/>
            <person name="Chaudhuri R.R."/>
            <person name="La Ragione R."/>
            <person name="Hildebrand F."/>
            <person name="Pallen M.J."/>
        </authorList>
    </citation>
    <scope>NUCLEOTIDE SEQUENCE</scope>
    <source>
        <strain evidence="9">CHK174-6876</strain>
    </source>
</reference>
<proteinExistence type="inferred from homology"/>
<dbReference type="EMBL" id="JQBK01000002">
    <property type="protein sequence ID" value="KRN88064.1"/>
    <property type="molecule type" value="Genomic_DNA"/>
</dbReference>
<feature type="domain" description="Flagellar hook protein FlgE/F/G-like D1" evidence="7">
    <location>
        <begin position="96"/>
        <end position="178"/>
    </location>
</feature>
<evidence type="ECO:0000256" key="4">
    <source>
        <dbReference type="RuleBase" id="RU362116"/>
    </source>
</evidence>
<reference evidence="13" key="4">
    <citation type="submission" date="2016-11" db="EMBL/GenBank/DDBJ databases">
        <authorList>
            <person name="Papadimitriou K."/>
        </authorList>
    </citation>
    <scope>NUCLEOTIDE SEQUENCE [LARGE SCALE GENOMIC DNA]</scope>
    <source>
        <strain evidence="13">ACA-DC 1533</strain>
    </source>
</reference>
<dbReference type="PROSITE" id="PS00588">
    <property type="entry name" value="FLAGELLA_BB_ROD"/>
    <property type="match status" value="1"/>
</dbReference>
<reference evidence="8" key="1">
    <citation type="journal article" date="2014" name="Appl. Environ. Microbiol.">
        <title>Detection and genomic characterization of motility in Lactobacillus curvatus: confirmation of motility in a species outside the Lactobacillus salivarius clade.</title>
        <authorList>
            <person name="Cousin F.J."/>
            <person name="Lynch S.M."/>
            <person name="Harris H.M."/>
            <person name="McCann A."/>
            <person name="Lynch D.B."/>
            <person name="Neville B.A."/>
            <person name="Irisawa T."/>
            <person name="Okada S."/>
            <person name="Endo A."/>
            <person name="O'Toole P.W."/>
        </authorList>
    </citation>
    <scope>NUCLEOTIDE SEQUENCE</scope>
    <source>
        <strain evidence="8">KCTC 13900</strain>
    </source>
</reference>
<evidence type="ECO:0000259" key="5">
    <source>
        <dbReference type="Pfam" id="PF00460"/>
    </source>
</evidence>
<comment type="function">
    <text evidence="4">A flexible structure which links the flagellar filament to the drive apparatus in the basal body.</text>
</comment>
<name>A0A0A7RGE2_9LACO</name>
<dbReference type="GeneID" id="95349998"/>
<dbReference type="InterPro" id="IPR020013">
    <property type="entry name" value="Flagellar_FlgE/F/G"/>
</dbReference>
<dbReference type="InterPro" id="IPR001444">
    <property type="entry name" value="Flag_bb_rod_N"/>
</dbReference>
<dbReference type="EMBL" id="DYXG01000065">
    <property type="protein sequence ID" value="HJE97292.1"/>
    <property type="molecule type" value="Genomic_DNA"/>
</dbReference>
<keyword evidence="8" id="KW-0969">Cilium</keyword>
<dbReference type="Proteomes" id="UP000190935">
    <property type="component" value="Chromosome I"/>
</dbReference>
<dbReference type="Pfam" id="PF22692">
    <property type="entry name" value="LlgE_F_G_D1"/>
    <property type="match status" value="1"/>
</dbReference>
<dbReference type="SUPFAM" id="SSF117143">
    <property type="entry name" value="Flagellar hook protein flgE"/>
    <property type="match status" value="1"/>
</dbReference>
<sequence length="279" mass="28983">MLRSLYSGVSGMKSQQTRLDVISNNIANANTIGFKSSRANFSDILSQTTANASGPRATVGGIDGKQVGLGVQVGAIDTDMGQGIQNTTGRALDLYINGSGFLVFERDGNNGQVYSRNGALKIDANGNLTNADGLRVMGYAPGQEGGALTPITVPAQNAAGEKLVEGHVSIGPDGKVTARYGAEDEVIGTVSIATFSNPAGLSKIGNSTYEISQDSGNANNLVPGTDGTNTLLAGTLEDSNVDLAQEFSDMIVTSRAYQANARSITTSDEMLQELINLKR</sequence>
<accession>A0A0A7RGE2</accession>
<evidence type="ECO:0000313" key="12">
    <source>
        <dbReference type="Proteomes" id="UP000051491"/>
    </source>
</evidence>
<feature type="domain" description="Flagellar basal body rod protein N-terminal" evidence="5">
    <location>
        <begin position="5"/>
        <end position="35"/>
    </location>
</feature>
<organism evidence="8">
    <name type="scientific">Ligilactobacillus acidipiscis</name>
    <dbReference type="NCBI Taxonomy" id="89059"/>
    <lineage>
        <taxon>Bacteria</taxon>
        <taxon>Bacillati</taxon>
        <taxon>Bacillota</taxon>
        <taxon>Bacilli</taxon>
        <taxon>Lactobacillales</taxon>
        <taxon>Lactobacillaceae</taxon>
        <taxon>Ligilactobacillus</taxon>
    </lineage>
</organism>
<dbReference type="InterPro" id="IPR010930">
    <property type="entry name" value="Flg_bb/hook_C_dom"/>
</dbReference>
<dbReference type="PANTHER" id="PTHR30435:SF1">
    <property type="entry name" value="FLAGELLAR HOOK PROTEIN FLGE"/>
    <property type="match status" value="1"/>
</dbReference>
<dbReference type="InterPro" id="IPR053967">
    <property type="entry name" value="LlgE_F_G-like_D1"/>
</dbReference>
<reference evidence="11" key="3">
    <citation type="submission" date="2016-11" db="EMBL/GenBank/DDBJ databases">
        <authorList>
            <person name="Jaros S."/>
            <person name="Januszkiewicz K."/>
            <person name="Wedrychowicz H."/>
        </authorList>
    </citation>
    <scope>NUCLEOTIDE SEQUENCE [LARGE SCALE GENOMIC DNA]</scope>
    <source>
        <strain evidence="11">ACA-DC 1533</strain>
    </source>
</reference>
<dbReference type="GO" id="GO:0009424">
    <property type="term" value="C:bacterial-type flagellum hook"/>
    <property type="evidence" value="ECO:0007669"/>
    <property type="project" value="TreeGrafter"/>
</dbReference>
<dbReference type="Proteomes" id="UP000707535">
    <property type="component" value="Unassembled WGS sequence"/>
</dbReference>
<dbReference type="PANTHER" id="PTHR30435">
    <property type="entry name" value="FLAGELLAR PROTEIN"/>
    <property type="match status" value="1"/>
</dbReference>
<keyword evidence="8" id="KW-0282">Flagellum</keyword>
<dbReference type="InterPro" id="IPR037925">
    <property type="entry name" value="FlgE/F/G-like"/>
</dbReference>
<protein>
    <recommendedName>
        <fullName evidence="4">Flagellar hook protein FlgE</fullName>
    </recommendedName>
</protein>
<evidence type="ECO:0000259" key="7">
    <source>
        <dbReference type="Pfam" id="PF22692"/>
    </source>
</evidence>
<feature type="domain" description="Flagellar basal-body/hook protein C-terminal" evidence="6">
    <location>
        <begin position="233"/>
        <end position="277"/>
    </location>
</feature>
<dbReference type="Pfam" id="PF00460">
    <property type="entry name" value="Flg_bb_rod"/>
    <property type="match status" value="1"/>
</dbReference>
<dbReference type="GO" id="GO:0071978">
    <property type="term" value="P:bacterial-type flagellum-dependent swarming motility"/>
    <property type="evidence" value="ECO:0007669"/>
    <property type="project" value="TreeGrafter"/>
</dbReference>
<evidence type="ECO:0000313" key="13">
    <source>
        <dbReference type="Proteomes" id="UP000190935"/>
    </source>
</evidence>
<dbReference type="GO" id="GO:0009425">
    <property type="term" value="C:bacterial-type flagellum basal body"/>
    <property type="evidence" value="ECO:0007669"/>
    <property type="project" value="UniProtKB-SubCell"/>
</dbReference>
<dbReference type="KEGG" id="laca:LAC1533_1888"/>
<evidence type="ECO:0000313" key="9">
    <source>
        <dbReference type="EMBL" id="HJE97292.1"/>
    </source>
</evidence>